<name>A0A0G4FXR6_VITBC</name>
<sequence length="490" mass="55302">MGSEASKEEHSDFPDNNEKYYGLQNHGNTCYCNSVLQCLYFCEPFRRHCLRHLKEKEKDRDRNSDKGSNMLMALAELFAQIESQKKKTGSVAPKRFIAKLREENDLFRSASHHDAHEFFNYLINDVAEYLVEQKKQSLDKTALDTSRPVTTWVHDIFQGLLENETRCLCCETITRREEPFLDLSVDIDENTSLTACVRKFSSREVLRGGEKYFCDHCGCLQEAERRLTLRRLPPLLCLHLKRFKFVEQLGRYARLPYRVVFPMELRLMCTDPLRPQRLYQLLAVVVHIGANLSHGHYVCCICSHQTWFLFDDHNVRVIEPEVLESFYGSSDESEGLRCGYLLFYKAVDEDICVDQEEGGPPGPSQRRPSQDQDNDDPPNPSKSSSSSCSSSMIALVNVAKAITPDFLNLSQSQEPSQVDEGQPAQLPSSAARGAGAGQMGNQQVNGPVAEPVADDDADDDSGESGSPVPLTPSIEEMRRSLETNNTVLSV</sequence>
<dbReference type="STRING" id="1169540.A0A0G4FXR6"/>
<evidence type="ECO:0000259" key="7">
    <source>
        <dbReference type="PROSITE" id="PS50235"/>
    </source>
</evidence>
<dbReference type="InterPro" id="IPR038765">
    <property type="entry name" value="Papain-like_cys_pep_sf"/>
</dbReference>
<evidence type="ECO:0000313" key="9">
    <source>
        <dbReference type="Proteomes" id="UP000041254"/>
    </source>
</evidence>
<protein>
    <recommendedName>
        <fullName evidence="5">Ubiquitin carboxyl-terminal hydrolase</fullName>
        <ecNumber evidence="5">3.4.19.12</ecNumber>
    </recommendedName>
</protein>
<dbReference type="GO" id="GO:0005634">
    <property type="term" value="C:nucleus"/>
    <property type="evidence" value="ECO:0007669"/>
    <property type="project" value="TreeGrafter"/>
</dbReference>
<dbReference type="OMA" id="CEECAEY"/>
<evidence type="ECO:0000256" key="6">
    <source>
        <dbReference type="SAM" id="MobiDB-lite"/>
    </source>
</evidence>
<keyword evidence="5" id="KW-0788">Thiol protease</keyword>
<keyword evidence="4 5" id="KW-0378">Hydrolase</keyword>
<comment type="similarity">
    <text evidence="2 5">Belongs to the peptidase C19 family.</text>
</comment>
<dbReference type="GO" id="GO:0004843">
    <property type="term" value="F:cysteine-type deubiquitinase activity"/>
    <property type="evidence" value="ECO:0007669"/>
    <property type="project" value="UniProtKB-UniRule"/>
</dbReference>
<dbReference type="SUPFAM" id="SSF54001">
    <property type="entry name" value="Cysteine proteinases"/>
    <property type="match status" value="1"/>
</dbReference>
<dbReference type="VEuPathDB" id="CryptoDB:Vbra_21756"/>
<dbReference type="PROSITE" id="PS00972">
    <property type="entry name" value="USP_1"/>
    <property type="match status" value="1"/>
</dbReference>
<dbReference type="OrthoDB" id="292964at2759"/>
<keyword evidence="9" id="KW-1185">Reference proteome</keyword>
<dbReference type="EC" id="3.4.19.12" evidence="5"/>
<evidence type="ECO:0000256" key="4">
    <source>
        <dbReference type="ARBA" id="ARBA00022801"/>
    </source>
</evidence>
<dbReference type="Pfam" id="PF00443">
    <property type="entry name" value="UCH"/>
    <property type="match status" value="1"/>
</dbReference>
<feature type="domain" description="USP" evidence="7">
    <location>
        <begin position="21"/>
        <end position="347"/>
    </location>
</feature>
<evidence type="ECO:0000256" key="1">
    <source>
        <dbReference type="ARBA" id="ARBA00000707"/>
    </source>
</evidence>
<dbReference type="InterPro" id="IPR018200">
    <property type="entry name" value="USP_CS"/>
</dbReference>
<reference evidence="8 9" key="1">
    <citation type="submission" date="2014-11" db="EMBL/GenBank/DDBJ databases">
        <authorList>
            <person name="Zhu J."/>
            <person name="Qi W."/>
            <person name="Song R."/>
        </authorList>
    </citation>
    <scope>NUCLEOTIDE SEQUENCE [LARGE SCALE GENOMIC DNA]</scope>
</reference>
<dbReference type="InterPro" id="IPR001394">
    <property type="entry name" value="Peptidase_C19_UCH"/>
</dbReference>
<feature type="compositionally biased region" description="Acidic residues" evidence="6">
    <location>
        <begin position="452"/>
        <end position="462"/>
    </location>
</feature>
<dbReference type="GO" id="GO:0016579">
    <property type="term" value="P:protein deubiquitination"/>
    <property type="evidence" value="ECO:0007669"/>
    <property type="project" value="InterPro"/>
</dbReference>
<dbReference type="InParanoid" id="A0A0G4FXR6"/>
<evidence type="ECO:0000313" key="8">
    <source>
        <dbReference type="EMBL" id="CEM19657.1"/>
    </source>
</evidence>
<dbReference type="PANTHER" id="PTHR24006">
    <property type="entry name" value="UBIQUITIN CARBOXYL-TERMINAL HYDROLASE"/>
    <property type="match status" value="1"/>
</dbReference>
<proteinExistence type="inferred from homology"/>
<dbReference type="AlphaFoldDB" id="A0A0G4FXR6"/>
<dbReference type="Gene3D" id="3.90.70.10">
    <property type="entry name" value="Cysteine proteinases"/>
    <property type="match status" value="1"/>
</dbReference>
<comment type="catalytic activity">
    <reaction evidence="1 5">
        <text>Thiol-dependent hydrolysis of ester, thioester, amide, peptide and isopeptide bonds formed by the C-terminal Gly of ubiquitin (a 76-residue protein attached to proteins as an intracellular targeting signal).</text>
        <dbReference type="EC" id="3.4.19.12"/>
    </reaction>
</comment>
<keyword evidence="5" id="KW-0833">Ubl conjugation pathway</keyword>
<feature type="region of interest" description="Disordered" evidence="6">
    <location>
        <begin position="353"/>
        <end position="388"/>
    </location>
</feature>
<gene>
    <name evidence="8" type="ORF">Vbra_21756</name>
</gene>
<evidence type="ECO:0000256" key="3">
    <source>
        <dbReference type="ARBA" id="ARBA00022670"/>
    </source>
</evidence>
<organism evidence="8 9">
    <name type="scientific">Vitrella brassicaformis (strain CCMP3155)</name>
    <dbReference type="NCBI Taxonomy" id="1169540"/>
    <lineage>
        <taxon>Eukaryota</taxon>
        <taxon>Sar</taxon>
        <taxon>Alveolata</taxon>
        <taxon>Colpodellida</taxon>
        <taxon>Vitrellaceae</taxon>
        <taxon>Vitrella</taxon>
    </lineage>
</organism>
<dbReference type="PhylomeDB" id="A0A0G4FXR6"/>
<evidence type="ECO:0000256" key="5">
    <source>
        <dbReference type="RuleBase" id="RU366025"/>
    </source>
</evidence>
<evidence type="ECO:0000256" key="2">
    <source>
        <dbReference type="ARBA" id="ARBA00009085"/>
    </source>
</evidence>
<accession>A0A0G4FXR6</accession>
<feature type="region of interest" description="Disordered" evidence="6">
    <location>
        <begin position="411"/>
        <end position="490"/>
    </location>
</feature>
<dbReference type="EMBL" id="CDMY01000518">
    <property type="protein sequence ID" value="CEM19657.1"/>
    <property type="molecule type" value="Genomic_DNA"/>
</dbReference>
<dbReference type="InterPro" id="IPR028889">
    <property type="entry name" value="USP"/>
</dbReference>
<keyword evidence="3 5" id="KW-0645">Protease</keyword>
<dbReference type="PROSITE" id="PS00973">
    <property type="entry name" value="USP_2"/>
    <property type="match status" value="1"/>
</dbReference>
<dbReference type="Proteomes" id="UP000041254">
    <property type="component" value="Unassembled WGS sequence"/>
</dbReference>
<dbReference type="PROSITE" id="PS50235">
    <property type="entry name" value="USP_3"/>
    <property type="match status" value="1"/>
</dbReference>
<dbReference type="GO" id="GO:0006508">
    <property type="term" value="P:proteolysis"/>
    <property type="evidence" value="ECO:0007669"/>
    <property type="project" value="UniProtKB-KW"/>
</dbReference>
<dbReference type="GO" id="GO:0005829">
    <property type="term" value="C:cytosol"/>
    <property type="evidence" value="ECO:0007669"/>
    <property type="project" value="TreeGrafter"/>
</dbReference>
<dbReference type="InterPro" id="IPR050164">
    <property type="entry name" value="Peptidase_C19"/>
</dbReference>
<dbReference type="PANTHER" id="PTHR24006:SF733">
    <property type="entry name" value="RE52890P"/>
    <property type="match status" value="1"/>
</dbReference>